<dbReference type="RefSeq" id="WP_167224414.1">
    <property type="nucleotide sequence ID" value="NZ_JAAQPH010000007.1"/>
</dbReference>
<comment type="similarity">
    <text evidence="1">Belongs to the YciI family.</text>
</comment>
<dbReference type="PANTHER" id="PTHR33606">
    <property type="entry name" value="PROTEIN YCII"/>
    <property type="match status" value="1"/>
</dbReference>
<comment type="caution">
    <text evidence="3">The sequence shown here is derived from an EMBL/GenBank/DDBJ whole genome shotgun (WGS) entry which is preliminary data.</text>
</comment>
<dbReference type="InterPro" id="IPR051807">
    <property type="entry name" value="Sec-metab_biosynth-assoc"/>
</dbReference>
<evidence type="ECO:0000256" key="1">
    <source>
        <dbReference type="ARBA" id="ARBA00007689"/>
    </source>
</evidence>
<sequence>METKVPYAVLFEDNPDKGTDLRARHMPAHLAFLEKNAAKITAAGPLLSSLGQPQGGLWLVEAESEEEVEALVKEDPFWPTGLRLSVRVVTWKQVFADGQRLI</sequence>
<dbReference type="InterPro" id="IPR011008">
    <property type="entry name" value="Dimeric_a/b-barrel"/>
</dbReference>
<name>A0A967C5W1_9PROT</name>
<dbReference type="EMBL" id="JAAQPH010000007">
    <property type="protein sequence ID" value="NIA69135.1"/>
    <property type="molecule type" value="Genomic_DNA"/>
</dbReference>
<dbReference type="Pfam" id="PF03795">
    <property type="entry name" value="YCII"/>
    <property type="match status" value="1"/>
</dbReference>
<evidence type="ECO:0000259" key="2">
    <source>
        <dbReference type="Pfam" id="PF03795"/>
    </source>
</evidence>
<proteinExistence type="inferred from homology"/>
<dbReference type="AlphaFoldDB" id="A0A967C5W1"/>
<dbReference type="PANTHER" id="PTHR33606:SF3">
    <property type="entry name" value="PROTEIN YCII"/>
    <property type="match status" value="1"/>
</dbReference>
<organism evidence="3 4">
    <name type="scientific">Pelagibius litoralis</name>
    <dbReference type="NCBI Taxonomy" id="374515"/>
    <lineage>
        <taxon>Bacteria</taxon>
        <taxon>Pseudomonadati</taxon>
        <taxon>Pseudomonadota</taxon>
        <taxon>Alphaproteobacteria</taxon>
        <taxon>Rhodospirillales</taxon>
        <taxon>Rhodovibrionaceae</taxon>
        <taxon>Pelagibius</taxon>
    </lineage>
</organism>
<feature type="domain" description="YCII-related" evidence="2">
    <location>
        <begin position="6"/>
        <end position="92"/>
    </location>
</feature>
<dbReference type="SUPFAM" id="SSF54909">
    <property type="entry name" value="Dimeric alpha+beta barrel"/>
    <property type="match status" value="1"/>
</dbReference>
<dbReference type="InterPro" id="IPR005545">
    <property type="entry name" value="YCII"/>
</dbReference>
<dbReference type="Proteomes" id="UP000761264">
    <property type="component" value="Unassembled WGS sequence"/>
</dbReference>
<keyword evidence="4" id="KW-1185">Reference proteome</keyword>
<dbReference type="Gene3D" id="3.30.70.1060">
    <property type="entry name" value="Dimeric alpha+beta barrel"/>
    <property type="match status" value="1"/>
</dbReference>
<evidence type="ECO:0000313" key="3">
    <source>
        <dbReference type="EMBL" id="NIA69135.1"/>
    </source>
</evidence>
<evidence type="ECO:0000313" key="4">
    <source>
        <dbReference type="Proteomes" id="UP000761264"/>
    </source>
</evidence>
<reference evidence="3" key="1">
    <citation type="submission" date="2020-03" db="EMBL/GenBank/DDBJ databases">
        <title>Genome of Pelagibius litoralis DSM 21314T.</title>
        <authorList>
            <person name="Wang G."/>
        </authorList>
    </citation>
    <scope>NUCLEOTIDE SEQUENCE</scope>
    <source>
        <strain evidence="3">DSM 21314</strain>
    </source>
</reference>
<gene>
    <name evidence="3" type="ORF">HBA54_11100</name>
</gene>
<protein>
    <recommendedName>
        <fullName evidence="2">YCII-related domain-containing protein</fullName>
    </recommendedName>
</protein>
<accession>A0A967C5W1</accession>